<dbReference type="Gene3D" id="3.90.230.10">
    <property type="entry name" value="Creatinase/methionine aminopeptidase superfamily"/>
    <property type="match status" value="1"/>
</dbReference>
<evidence type="ECO:0000256" key="1">
    <source>
        <dbReference type="ARBA" id="ARBA00022723"/>
    </source>
</evidence>
<feature type="domain" description="Peptidase M24" evidence="3">
    <location>
        <begin position="144"/>
        <end position="355"/>
    </location>
</feature>
<dbReference type="Pfam" id="PF00557">
    <property type="entry name" value="Peptidase_M24"/>
    <property type="match status" value="1"/>
</dbReference>
<dbReference type="GO" id="GO:0046872">
    <property type="term" value="F:metal ion binding"/>
    <property type="evidence" value="ECO:0007669"/>
    <property type="project" value="UniProtKB-KW"/>
</dbReference>
<accession>A0A0W8FK46</accession>
<evidence type="ECO:0000313" key="5">
    <source>
        <dbReference type="EMBL" id="KUG21204.1"/>
    </source>
</evidence>
<evidence type="ECO:0000259" key="4">
    <source>
        <dbReference type="Pfam" id="PF01321"/>
    </source>
</evidence>
<protein>
    <submittedName>
        <fullName evidence="5">Xaa-pro aminopeptidase</fullName>
        <ecNumber evidence="5">3.4.11.9</ecNumber>
    </submittedName>
</protein>
<sequence>MNGLDTAIREADAAAYVVYASSQDANMRYLTRFRTTDPVVYIRKPGERGTLIVPQMEYERAVRESPAAVITRSDAGLLDFIKEGDSRMRATARMIAGQAGGPVLVPAQFPLGLARELEAFCPVLLDAGTVESMRAVKTSDEMDRIRTVQRAAEQAIDLAVTLIRKSRGNGGILVLDGEPLTSERVKTEMHRFLFGAGCRAVDTIVSCGGDTALPHHAGSGPLQEDEPIVIDIFPQDEASGYHADMTRTVVKGEAAAEIIEMHRAVREAKALGESMLRPGVSGAEVYQRVVDFFGEQGYESTTEGFLHSLGHGIGLEVHERPFLGPQGETLSAGNVVTVEPGLYYRGIGGVRIEDLGALDGQGFRRFTRYGEELLI</sequence>
<dbReference type="Pfam" id="PF01321">
    <property type="entry name" value="Creatinase_N"/>
    <property type="match status" value="1"/>
</dbReference>
<keyword evidence="5" id="KW-0031">Aminopeptidase</keyword>
<reference evidence="5" key="1">
    <citation type="journal article" date="2015" name="Proc. Natl. Acad. Sci. U.S.A.">
        <title>Networks of energetic and metabolic interactions define dynamics in microbial communities.</title>
        <authorList>
            <person name="Embree M."/>
            <person name="Liu J.K."/>
            <person name="Al-Bassam M.M."/>
            <person name="Zengler K."/>
        </authorList>
    </citation>
    <scope>NUCLEOTIDE SEQUENCE</scope>
</reference>
<dbReference type="GO" id="GO:0004177">
    <property type="term" value="F:aminopeptidase activity"/>
    <property type="evidence" value="ECO:0007669"/>
    <property type="project" value="UniProtKB-KW"/>
</dbReference>
<keyword evidence="1" id="KW-0479">Metal-binding</keyword>
<evidence type="ECO:0000256" key="2">
    <source>
        <dbReference type="ARBA" id="ARBA00022801"/>
    </source>
</evidence>
<dbReference type="InterPro" id="IPR036005">
    <property type="entry name" value="Creatinase/aminopeptidase-like"/>
</dbReference>
<keyword evidence="2 5" id="KW-0378">Hydrolase</keyword>
<comment type="caution">
    <text evidence="5">The sequence shown here is derived from an EMBL/GenBank/DDBJ whole genome shotgun (WGS) entry which is preliminary data.</text>
</comment>
<dbReference type="InterPro" id="IPR001131">
    <property type="entry name" value="Peptidase_M24B_aminopep-P_CS"/>
</dbReference>
<dbReference type="SUPFAM" id="SSF55920">
    <property type="entry name" value="Creatinase/aminopeptidase"/>
    <property type="match status" value="1"/>
</dbReference>
<keyword evidence="5" id="KW-0645">Protease</keyword>
<name>A0A0W8FK46_9ZZZZ</name>
<feature type="domain" description="Creatinase N-terminal" evidence="4">
    <location>
        <begin position="4"/>
        <end position="83"/>
    </location>
</feature>
<proteinExistence type="predicted"/>
<organism evidence="5">
    <name type="scientific">hydrocarbon metagenome</name>
    <dbReference type="NCBI Taxonomy" id="938273"/>
    <lineage>
        <taxon>unclassified sequences</taxon>
        <taxon>metagenomes</taxon>
        <taxon>ecological metagenomes</taxon>
    </lineage>
</organism>
<gene>
    <name evidence="5" type="ORF">ASZ90_009053</name>
</gene>
<dbReference type="AlphaFoldDB" id="A0A0W8FK46"/>
<dbReference type="InterPro" id="IPR000994">
    <property type="entry name" value="Pept_M24"/>
</dbReference>
<dbReference type="InterPro" id="IPR000587">
    <property type="entry name" value="Creatinase_N"/>
</dbReference>
<evidence type="ECO:0000259" key="3">
    <source>
        <dbReference type="Pfam" id="PF00557"/>
    </source>
</evidence>
<dbReference type="Gene3D" id="3.40.350.10">
    <property type="entry name" value="Creatinase/prolidase N-terminal domain"/>
    <property type="match status" value="1"/>
</dbReference>
<dbReference type="EMBL" id="LNQE01001090">
    <property type="protein sequence ID" value="KUG21204.1"/>
    <property type="molecule type" value="Genomic_DNA"/>
</dbReference>
<dbReference type="InterPro" id="IPR029149">
    <property type="entry name" value="Creatin/AminoP/Spt16_N"/>
</dbReference>
<dbReference type="SUPFAM" id="SSF53092">
    <property type="entry name" value="Creatinase/prolidase N-terminal domain"/>
    <property type="match status" value="1"/>
</dbReference>
<dbReference type="EC" id="3.4.11.9" evidence="5"/>
<dbReference type="PROSITE" id="PS00491">
    <property type="entry name" value="PROLINE_PEPTIDASE"/>
    <property type="match status" value="1"/>
</dbReference>
<dbReference type="InterPro" id="IPR050659">
    <property type="entry name" value="Peptidase_M24B"/>
</dbReference>
<dbReference type="PANTHER" id="PTHR46112">
    <property type="entry name" value="AMINOPEPTIDASE"/>
    <property type="match status" value="1"/>
</dbReference>
<dbReference type="PANTHER" id="PTHR46112:SF2">
    <property type="entry name" value="XAA-PRO AMINOPEPTIDASE P-RELATED"/>
    <property type="match status" value="1"/>
</dbReference>